<dbReference type="InterPro" id="IPR007507">
    <property type="entry name" value="Glycos_transf_N"/>
</dbReference>
<dbReference type="PANTHER" id="PTHR42755">
    <property type="entry name" value="3-DEOXY-MANNO-OCTULOSONATE CYTIDYLYLTRANSFERASE"/>
    <property type="match status" value="1"/>
</dbReference>
<dbReference type="Proteomes" id="UP000198670">
    <property type="component" value="Unassembled WGS sequence"/>
</dbReference>
<dbReference type="GO" id="GO:0043842">
    <property type="term" value="F:Kdo transferase activity"/>
    <property type="evidence" value="ECO:0007669"/>
    <property type="project" value="UniProtKB-EC"/>
</dbReference>
<dbReference type="PANTHER" id="PTHR42755:SF1">
    <property type="entry name" value="3-DEOXY-D-MANNO-OCTULOSONIC ACID TRANSFERASE, MITOCHONDRIAL-RELATED"/>
    <property type="match status" value="1"/>
</dbReference>
<dbReference type="InterPro" id="IPR038107">
    <property type="entry name" value="Glycos_transf_N_sf"/>
</dbReference>
<evidence type="ECO:0000256" key="7">
    <source>
        <dbReference type="PIRSR" id="PIRSR639901-1"/>
    </source>
</evidence>
<evidence type="ECO:0000256" key="4">
    <source>
        <dbReference type="ARBA" id="ARBA00022679"/>
    </source>
</evidence>
<dbReference type="SUPFAM" id="SSF53756">
    <property type="entry name" value="UDP-Glycosyltransferase/glycogen phosphorylase"/>
    <property type="match status" value="1"/>
</dbReference>
<evidence type="ECO:0000256" key="8">
    <source>
        <dbReference type="RuleBase" id="RU365103"/>
    </source>
</evidence>
<keyword evidence="8" id="KW-0472">Membrane</keyword>
<evidence type="ECO:0000313" key="10">
    <source>
        <dbReference type="EMBL" id="SFI92074.1"/>
    </source>
</evidence>
<protein>
    <recommendedName>
        <fullName evidence="3 8">3-deoxy-D-manno-octulosonic acid transferase</fullName>
        <shortName evidence="8">Kdo transferase</shortName>
        <ecNumber evidence="2 8">2.4.99.12</ecNumber>
    </recommendedName>
    <alternativeName>
        <fullName evidence="5 8">Lipid IV(A) 3-deoxy-D-manno-octulosonic acid transferase</fullName>
    </alternativeName>
</protein>
<evidence type="ECO:0000256" key="6">
    <source>
        <dbReference type="ARBA" id="ARBA00049183"/>
    </source>
</evidence>
<keyword evidence="11" id="KW-1185">Reference proteome</keyword>
<dbReference type="RefSeq" id="WP_090627745.1">
    <property type="nucleotide sequence ID" value="NZ_FOQO01000006.1"/>
</dbReference>
<dbReference type="GO" id="GO:0009245">
    <property type="term" value="P:lipid A biosynthetic process"/>
    <property type="evidence" value="ECO:0007669"/>
    <property type="project" value="TreeGrafter"/>
</dbReference>
<dbReference type="EC" id="2.4.99.12" evidence="2 8"/>
<dbReference type="AlphaFoldDB" id="A0A1I3M4Y2"/>
<sequence>MWVLYLVGIKIYGLLISILSPFNDKAKKWVLGRRGLLRRIAREVSTDTQSIWFHFASLGEFEQGRPVLEAIRSRLPDTPIVITFYSPSGYEIRKNTPLADHVFYLPEDTPANAKALIRLINPSLAIFTKYEFWPFYFRALASQDIPLYLISAIFRPDQLFFKPYGGFFRKTLRCVTHFFTQNKDSLVLLAQLGFTNASLTGDTRFDRVVALPQTRKHIPQIESFAKESPLLVAGSTWPADEELLSHLHRRFPDWKIIIAPHEIHEEHLRSIEKLFPDAIRFSKHSQSADHPLPIAGHRLPPTVLIIDNIGMLSSLYAYGQIAYIGGGFGVGIHNTLEAAAYGIPVIFGSNYQKFQEAKDLLTNGGGFSVRDADELIAVFENLLIDSLRKHAGQIAGRYVQEHAGATAIILRLLIEKEFGGYTVGQ</sequence>
<gene>
    <name evidence="10" type="ORF">SAMN05444682_106248</name>
</gene>
<feature type="active site" description="Proton acceptor" evidence="7">
    <location>
        <position position="60"/>
    </location>
</feature>
<evidence type="ECO:0000259" key="9">
    <source>
        <dbReference type="Pfam" id="PF04413"/>
    </source>
</evidence>
<dbReference type="EMBL" id="FOQO01000006">
    <property type="protein sequence ID" value="SFI92074.1"/>
    <property type="molecule type" value="Genomic_DNA"/>
</dbReference>
<dbReference type="Pfam" id="PF04413">
    <property type="entry name" value="Glycos_transf_N"/>
    <property type="match status" value="1"/>
</dbReference>
<dbReference type="STRING" id="1477437.SAMN05444682_106248"/>
<reference evidence="10 11" key="1">
    <citation type="submission" date="2016-10" db="EMBL/GenBank/DDBJ databases">
        <authorList>
            <person name="de Groot N.N."/>
        </authorList>
    </citation>
    <scope>NUCLEOTIDE SEQUENCE [LARGE SCALE GENOMIC DNA]</scope>
    <source>
        <strain evidence="10 11">RK1</strain>
    </source>
</reference>
<dbReference type="Gene3D" id="3.40.50.11720">
    <property type="entry name" value="3-Deoxy-D-manno-octulosonic-acid transferase, N-terminal domain"/>
    <property type="match status" value="1"/>
</dbReference>
<evidence type="ECO:0000256" key="1">
    <source>
        <dbReference type="ARBA" id="ARBA00004713"/>
    </source>
</evidence>
<comment type="catalytic activity">
    <reaction evidence="6 8">
        <text>lipid IVA (E. coli) + CMP-3-deoxy-beta-D-manno-octulosonate = alpha-Kdo-(2-&gt;6)-lipid IVA (E. coli) + CMP + H(+)</text>
        <dbReference type="Rhea" id="RHEA:28066"/>
        <dbReference type="ChEBI" id="CHEBI:15378"/>
        <dbReference type="ChEBI" id="CHEBI:58603"/>
        <dbReference type="ChEBI" id="CHEBI:60364"/>
        <dbReference type="ChEBI" id="CHEBI:60377"/>
        <dbReference type="ChEBI" id="CHEBI:85987"/>
        <dbReference type="EC" id="2.4.99.12"/>
    </reaction>
</comment>
<evidence type="ECO:0000256" key="5">
    <source>
        <dbReference type="ARBA" id="ARBA00031445"/>
    </source>
</evidence>
<accession>A0A1I3M4Y2</accession>
<evidence type="ECO:0000256" key="2">
    <source>
        <dbReference type="ARBA" id="ARBA00012621"/>
    </source>
</evidence>
<evidence type="ECO:0000256" key="3">
    <source>
        <dbReference type="ARBA" id="ARBA00019077"/>
    </source>
</evidence>
<dbReference type="GO" id="GO:0009244">
    <property type="term" value="P:lipopolysaccharide core region biosynthetic process"/>
    <property type="evidence" value="ECO:0007669"/>
    <property type="project" value="UniProtKB-UniRule"/>
</dbReference>
<keyword evidence="8" id="KW-0448">Lipopolysaccharide biosynthesis</keyword>
<organism evidence="10 11">
    <name type="scientific">Parapedobacter indicus</name>
    <dbReference type="NCBI Taxonomy" id="1477437"/>
    <lineage>
        <taxon>Bacteria</taxon>
        <taxon>Pseudomonadati</taxon>
        <taxon>Bacteroidota</taxon>
        <taxon>Sphingobacteriia</taxon>
        <taxon>Sphingobacteriales</taxon>
        <taxon>Sphingobacteriaceae</taxon>
        <taxon>Parapedobacter</taxon>
    </lineage>
</organism>
<dbReference type="UniPathway" id="UPA00958"/>
<name>A0A1I3M4Y2_9SPHI</name>
<evidence type="ECO:0000313" key="11">
    <source>
        <dbReference type="Proteomes" id="UP000198670"/>
    </source>
</evidence>
<comment type="pathway">
    <text evidence="1 8">Bacterial outer membrane biogenesis; LPS core biosynthesis.</text>
</comment>
<comment type="subcellular location">
    <subcellularLocation>
        <location evidence="8">Cell membrane</location>
    </subcellularLocation>
</comment>
<comment type="similarity">
    <text evidence="8">Belongs to the glycosyltransferase group 1 family.</text>
</comment>
<dbReference type="InterPro" id="IPR039901">
    <property type="entry name" value="Kdotransferase"/>
</dbReference>
<keyword evidence="8" id="KW-1003">Cell membrane</keyword>
<dbReference type="GO" id="GO:0005886">
    <property type="term" value="C:plasma membrane"/>
    <property type="evidence" value="ECO:0007669"/>
    <property type="project" value="UniProtKB-SubCell"/>
</dbReference>
<proteinExistence type="inferred from homology"/>
<feature type="domain" description="3-deoxy-D-manno-octulosonic-acid transferase N-terminal" evidence="9">
    <location>
        <begin position="43"/>
        <end position="206"/>
    </location>
</feature>
<keyword evidence="4 8" id="KW-0808">Transferase</keyword>
<comment type="function">
    <text evidence="8">Involved in lipopolysaccharide (LPS) biosynthesis. Catalyzes the transfer of 3-deoxy-D-manno-octulosonate (Kdo) residue(s) from CMP-Kdo to lipid IV(A), the tetraacyldisaccharide-1,4'-bisphosphate precursor of lipid A.</text>
</comment>
<dbReference type="OrthoDB" id="9789797at2"/>
<dbReference type="Gene3D" id="3.40.50.2000">
    <property type="entry name" value="Glycogen Phosphorylase B"/>
    <property type="match status" value="1"/>
</dbReference>